<dbReference type="Gene3D" id="1.25.40.10">
    <property type="entry name" value="Tetratricopeptide repeat domain"/>
    <property type="match status" value="1"/>
</dbReference>
<comment type="caution">
    <text evidence="1">The sequence shown here is derived from an EMBL/GenBank/DDBJ whole genome shotgun (WGS) entry which is preliminary data.</text>
</comment>
<evidence type="ECO:0000313" key="2">
    <source>
        <dbReference type="Proteomes" id="UP000265703"/>
    </source>
</evidence>
<protein>
    <recommendedName>
        <fullName evidence="3">HCP-like protein</fullName>
    </recommendedName>
</protein>
<dbReference type="AlphaFoldDB" id="A0A397TJ80"/>
<evidence type="ECO:0000313" key="1">
    <source>
        <dbReference type="EMBL" id="RIA98048.1"/>
    </source>
</evidence>
<evidence type="ECO:0008006" key="3">
    <source>
        <dbReference type="Google" id="ProtNLM"/>
    </source>
</evidence>
<dbReference type="OrthoDB" id="2384430at2759"/>
<name>A0A397TJ80_9GLOM</name>
<dbReference type="InterPro" id="IPR006597">
    <property type="entry name" value="Sel1-like"/>
</dbReference>
<dbReference type="SMART" id="SM00671">
    <property type="entry name" value="SEL1"/>
    <property type="match status" value="1"/>
</dbReference>
<sequence>KSVENGSIDGQYYLGHCYEFGIGIVENEKESVYWYKEAVKNGNNTAKLCLANCFRFGKGIEKR</sequence>
<accession>A0A397TJ80</accession>
<organism evidence="1 2">
    <name type="scientific">Glomus cerebriforme</name>
    <dbReference type="NCBI Taxonomy" id="658196"/>
    <lineage>
        <taxon>Eukaryota</taxon>
        <taxon>Fungi</taxon>
        <taxon>Fungi incertae sedis</taxon>
        <taxon>Mucoromycota</taxon>
        <taxon>Glomeromycotina</taxon>
        <taxon>Glomeromycetes</taxon>
        <taxon>Glomerales</taxon>
        <taxon>Glomeraceae</taxon>
        <taxon>Glomus</taxon>
    </lineage>
</organism>
<feature type="non-terminal residue" evidence="1">
    <location>
        <position position="1"/>
    </location>
</feature>
<proteinExistence type="predicted"/>
<dbReference type="Proteomes" id="UP000265703">
    <property type="component" value="Unassembled WGS sequence"/>
</dbReference>
<gene>
    <name evidence="1" type="ORF">C1645_686200</name>
</gene>
<dbReference type="InterPro" id="IPR011990">
    <property type="entry name" value="TPR-like_helical_dom_sf"/>
</dbReference>
<reference evidence="1 2" key="1">
    <citation type="submission" date="2018-06" db="EMBL/GenBank/DDBJ databases">
        <title>Comparative genomics reveals the genomic features of Rhizophagus irregularis, R. cerebriforme, R. diaphanum and Gigaspora rosea, and their symbiotic lifestyle signature.</title>
        <authorList>
            <person name="Morin E."/>
            <person name="San Clemente H."/>
            <person name="Chen E.C.H."/>
            <person name="De La Providencia I."/>
            <person name="Hainaut M."/>
            <person name="Kuo A."/>
            <person name="Kohler A."/>
            <person name="Murat C."/>
            <person name="Tang N."/>
            <person name="Roy S."/>
            <person name="Loubradou J."/>
            <person name="Henrissat B."/>
            <person name="Grigoriev I.V."/>
            <person name="Corradi N."/>
            <person name="Roux C."/>
            <person name="Martin F.M."/>
        </authorList>
    </citation>
    <scope>NUCLEOTIDE SEQUENCE [LARGE SCALE GENOMIC DNA]</scope>
    <source>
        <strain evidence="1 2">DAOM 227022</strain>
    </source>
</reference>
<dbReference type="Pfam" id="PF08238">
    <property type="entry name" value="Sel1"/>
    <property type="match status" value="1"/>
</dbReference>
<dbReference type="SUPFAM" id="SSF81901">
    <property type="entry name" value="HCP-like"/>
    <property type="match status" value="1"/>
</dbReference>
<dbReference type="EMBL" id="QKYT01000021">
    <property type="protein sequence ID" value="RIA98048.1"/>
    <property type="molecule type" value="Genomic_DNA"/>
</dbReference>
<keyword evidence="2" id="KW-1185">Reference proteome</keyword>